<comment type="caution">
    <text evidence="2">The sequence shown here is derived from an EMBL/GenBank/DDBJ whole genome shotgun (WGS) entry which is preliminary data.</text>
</comment>
<protein>
    <recommendedName>
        <fullName evidence="4">YcxB-like protein domain-containing protein</fullName>
    </recommendedName>
</protein>
<keyword evidence="3" id="KW-1185">Reference proteome</keyword>
<evidence type="ECO:0000256" key="1">
    <source>
        <dbReference type="SAM" id="Phobius"/>
    </source>
</evidence>
<proteinExistence type="predicted"/>
<sequence length="177" mass="20424">MIDPSLISNYRIPFHTHNGKNLLRILAIILLTALIFFSIYSIKHAGYLMIPLIFSCLLGLVCIRFPKIFLYDDNFAIVKKCLISKYTDNDIFKYDDIIKVEFSESVTDWNYLIVVAIFGSGGFGGNSKADQMIVYTKDNNTYFFNRFGSRTEFLKTIELINNRISPATNTRYKQFGH</sequence>
<name>A0ABS6Y1A7_9FLAO</name>
<keyword evidence="1" id="KW-0812">Transmembrane</keyword>
<feature type="transmembrane region" description="Helical" evidence="1">
    <location>
        <begin position="21"/>
        <end position="40"/>
    </location>
</feature>
<keyword evidence="1" id="KW-1133">Transmembrane helix</keyword>
<feature type="transmembrane region" description="Helical" evidence="1">
    <location>
        <begin position="46"/>
        <end position="65"/>
    </location>
</feature>
<evidence type="ECO:0008006" key="4">
    <source>
        <dbReference type="Google" id="ProtNLM"/>
    </source>
</evidence>
<evidence type="ECO:0000313" key="3">
    <source>
        <dbReference type="Proteomes" id="UP000812031"/>
    </source>
</evidence>
<dbReference type="RefSeq" id="WP_219319185.1">
    <property type="nucleotide sequence ID" value="NZ_JAHWYN010000034.1"/>
</dbReference>
<gene>
    <name evidence="2" type="ORF">KZH69_19715</name>
</gene>
<dbReference type="Proteomes" id="UP000812031">
    <property type="component" value="Unassembled WGS sequence"/>
</dbReference>
<accession>A0ABS6Y1A7</accession>
<reference evidence="2 3" key="1">
    <citation type="submission" date="2021-07" db="EMBL/GenBank/DDBJ databases">
        <title>Flavobacterium sp. nov. isolated from sediment on the Taihu Lake.</title>
        <authorList>
            <person name="Qu J.-H."/>
        </authorList>
    </citation>
    <scope>NUCLEOTIDE SEQUENCE [LARGE SCALE GENOMIC DNA]</scope>
    <source>
        <strain evidence="2 3">NAS39</strain>
    </source>
</reference>
<keyword evidence="1" id="KW-0472">Membrane</keyword>
<evidence type="ECO:0000313" key="2">
    <source>
        <dbReference type="EMBL" id="MBW4362713.1"/>
    </source>
</evidence>
<organism evidence="2 3">
    <name type="scientific">Flavobacterium taihuense</name>
    <dbReference type="NCBI Taxonomy" id="2857508"/>
    <lineage>
        <taxon>Bacteria</taxon>
        <taxon>Pseudomonadati</taxon>
        <taxon>Bacteroidota</taxon>
        <taxon>Flavobacteriia</taxon>
        <taxon>Flavobacteriales</taxon>
        <taxon>Flavobacteriaceae</taxon>
        <taxon>Flavobacterium</taxon>
    </lineage>
</organism>
<dbReference type="EMBL" id="JAHWYN010000034">
    <property type="protein sequence ID" value="MBW4362713.1"/>
    <property type="molecule type" value="Genomic_DNA"/>
</dbReference>